<evidence type="ECO:0000256" key="1">
    <source>
        <dbReference type="ARBA" id="ARBA00022729"/>
    </source>
</evidence>
<feature type="chain" id="PRO_5043051258" evidence="2">
    <location>
        <begin position="30"/>
        <end position="288"/>
    </location>
</feature>
<dbReference type="Proteomes" id="UP000029413">
    <property type="component" value="Chromosome 2"/>
</dbReference>
<evidence type="ECO:0000259" key="3">
    <source>
        <dbReference type="SMART" id="SM00062"/>
    </source>
</evidence>
<evidence type="ECO:0000313" key="5">
    <source>
        <dbReference type="Proteomes" id="UP000029413"/>
    </source>
</evidence>
<evidence type="ECO:0000256" key="2">
    <source>
        <dbReference type="SAM" id="SignalP"/>
    </source>
</evidence>
<evidence type="ECO:0000313" key="4">
    <source>
        <dbReference type="EMBL" id="AIO35335.1"/>
    </source>
</evidence>
<keyword evidence="1 2" id="KW-0732">Signal</keyword>
<dbReference type="EMBL" id="CP007784">
    <property type="protein sequence ID" value="AIO35335.1"/>
    <property type="molecule type" value="Genomic_DNA"/>
</dbReference>
<dbReference type="CDD" id="cd13530">
    <property type="entry name" value="PBP2_peptides_like"/>
    <property type="match status" value="1"/>
</dbReference>
<dbReference type="Pfam" id="PF00497">
    <property type="entry name" value="SBP_bac_3"/>
    <property type="match status" value="1"/>
</dbReference>
<dbReference type="Gene3D" id="3.40.190.10">
    <property type="entry name" value="Periplasmic binding protein-like II"/>
    <property type="match status" value="2"/>
</dbReference>
<dbReference type="AlphaFoldDB" id="A0AAN0RWY8"/>
<feature type="domain" description="Solute-binding protein family 3/N-terminal" evidence="3">
    <location>
        <begin position="56"/>
        <end position="274"/>
    </location>
</feature>
<sequence>MKMSSNIARKFFCSTLTLAGFVLSFPVHSSDSFAFGSCKTTGKANSISLATLEKDTLTVATVLPNPGWWNGTSPATIDSGFEYCLAANIAYRAGLHHVKIKNMAWDQYISGTATGYDVAMSSTTITDARKRIFDFSQPYFSSNLGVATKASSDVSAANIRTKRVGTLQGNVGADWVAHTLKPKSVGVYQSQTDMFTALVAGQVDAVITDTTLALSQVKASNGTLHVVGQYSLDQGYGVITPRGSANTDSVNRVVGDLVSDGTVRQLSTTYLQPMFGVDPSAIPVWSIK</sequence>
<dbReference type="PANTHER" id="PTHR35936:SF17">
    <property type="entry name" value="ARGININE-BINDING EXTRACELLULAR PROTEIN ARTP"/>
    <property type="match status" value="1"/>
</dbReference>
<keyword evidence="5" id="KW-1185">Reference proteome</keyword>
<name>A0AAN0RWY8_9BURK</name>
<dbReference type="SUPFAM" id="SSF53850">
    <property type="entry name" value="Periplasmic binding protein-like II"/>
    <property type="match status" value="1"/>
</dbReference>
<proteinExistence type="predicted"/>
<feature type="signal peptide" evidence="2">
    <location>
        <begin position="1"/>
        <end position="29"/>
    </location>
</feature>
<reference evidence="4 5" key="1">
    <citation type="submission" date="2014-05" db="EMBL/GenBank/DDBJ databases">
        <authorList>
            <person name="Bishop-Lilly K.A."/>
            <person name="Broomall S.M."/>
            <person name="Chain P.S."/>
            <person name="Chertkov O."/>
            <person name="Coyne S.R."/>
            <person name="Daligault H.E."/>
            <person name="Davenport K.W."/>
            <person name="Erkkila T."/>
            <person name="Frey K.G."/>
            <person name="Gibbons H.S."/>
            <person name="Gu W."/>
            <person name="Jaissle J."/>
            <person name="Johnson S.L."/>
            <person name="Koroleva G.I."/>
            <person name="Ladner J.T."/>
            <person name="Lo C.-C."/>
            <person name="Minogue T.D."/>
            <person name="Munk C."/>
            <person name="Palacios G.F."/>
            <person name="Redden C.L."/>
            <person name="Rosenzweig C.N."/>
            <person name="Scholz M.B."/>
            <person name="Teshima H."/>
            <person name="Xu Y."/>
        </authorList>
    </citation>
    <scope>NUCLEOTIDE SEQUENCE [LARGE SCALE GENOMIC DNA]</scope>
    <source>
        <strain evidence="4 5">DDS 22E-1</strain>
    </source>
</reference>
<accession>A0AAN0RWY8</accession>
<dbReference type="InterPro" id="IPR001638">
    <property type="entry name" value="Solute-binding_3/MltF_N"/>
</dbReference>
<dbReference type="PANTHER" id="PTHR35936">
    <property type="entry name" value="MEMBRANE-BOUND LYTIC MUREIN TRANSGLYCOSYLASE F"/>
    <property type="match status" value="1"/>
</dbReference>
<protein>
    <submittedName>
        <fullName evidence="4">Bacterial extracellular solute-binding s, 3 family protein</fullName>
    </submittedName>
</protein>
<organism evidence="4 5">
    <name type="scientific">Burkholderia cenocepacia</name>
    <dbReference type="NCBI Taxonomy" id="95486"/>
    <lineage>
        <taxon>Bacteria</taxon>
        <taxon>Pseudomonadati</taxon>
        <taxon>Pseudomonadota</taxon>
        <taxon>Betaproteobacteria</taxon>
        <taxon>Burkholderiales</taxon>
        <taxon>Burkholderiaceae</taxon>
        <taxon>Burkholderia</taxon>
        <taxon>Burkholderia cepacia complex</taxon>
    </lineage>
</organism>
<dbReference type="SMART" id="SM00062">
    <property type="entry name" value="PBPb"/>
    <property type="match status" value="1"/>
</dbReference>
<gene>
    <name evidence="4" type="ORF">DM39_4060</name>
</gene>
<dbReference type="KEGG" id="bcen:DM39_4060"/>